<dbReference type="PANTHER" id="PTHR15822">
    <property type="entry name" value="TRAF AND TNF RECEPTOR-ASSOCIATED PROTEIN"/>
    <property type="match status" value="1"/>
</dbReference>
<comment type="cofactor">
    <cofactor evidence="1">
        <name>Mn(2+)</name>
        <dbReference type="ChEBI" id="CHEBI:29035"/>
    </cofactor>
</comment>
<reference evidence="10 11" key="1">
    <citation type="submission" date="2018-05" db="EMBL/GenBank/DDBJ databases">
        <title>Micromonosporas from Atacama Desert.</title>
        <authorList>
            <person name="Carro L."/>
            <person name="Golinska P."/>
            <person name="Klenk H.-P."/>
            <person name="Goodfellow M."/>
        </authorList>
    </citation>
    <scope>NUCLEOTIDE SEQUENCE [LARGE SCALE GENOMIC DNA]</scope>
    <source>
        <strain evidence="10 11">4G51</strain>
    </source>
</reference>
<evidence type="ECO:0000256" key="7">
    <source>
        <dbReference type="ARBA" id="ARBA00022842"/>
    </source>
</evidence>
<keyword evidence="10" id="KW-0255">Endonuclease</keyword>
<keyword evidence="5" id="KW-0227">DNA damage</keyword>
<evidence type="ECO:0000259" key="9">
    <source>
        <dbReference type="Pfam" id="PF03372"/>
    </source>
</evidence>
<feature type="domain" description="Endonuclease/exonuclease/phosphatase" evidence="9">
    <location>
        <begin position="5"/>
        <end position="257"/>
    </location>
</feature>
<name>A0A317CY26_9ACTN</name>
<dbReference type="GO" id="GO:0003697">
    <property type="term" value="F:single-stranded DNA binding"/>
    <property type="evidence" value="ECO:0007669"/>
    <property type="project" value="TreeGrafter"/>
</dbReference>
<gene>
    <name evidence="10" type="ORF">DKT69_34970</name>
</gene>
<sequence>MMRVLTWNLWGRYGPWQRRREAIAATLTEVGPDVCGLQEVWGTHGQNLAADLAERLGMHWCWAIAGQTSAGHDDDLFIGNAILSRWPIAGHTEVPLPTGDPGEGRVALHGRIDTPHGALPMFTTHLTYRPGGSQVRLPQVRRLATLVAEEAAGCAYPPVVTGDLNAEPDSDELRLLGGLLTAPAVPGLVLVDAWRYADPADPGFTWDRRNGYQADTVLPDSRIDYVLVGLPRDGRGRVRSARLAGTTPVDEVWPSDHFAVVTDLQS</sequence>
<protein>
    <submittedName>
        <fullName evidence="10">Endonuclease</fullName>
    </submittedName>
</protein>
<keyword evidence="4" id="KW-0479">Metal-binding</keyword>
<evidence type="ECO:0000256" key="2">
    <source>
        <dbReference type="ARBA" id="ARBA00001946"/>
    </source>
</evidence>
<dbReference type="EMBL" id="QGKS01000484">
    <property type="protein sequence ID" value="PWR07347.1"/>
    <property type="molecule type" value="Genomic_DNA"/>
</dbReference>
<dbReference type="Gene3D" id="3.60.10.10">
    <property type="entry name" value="Endonuclease/exonuclease/phosphatase"/>
    <property type="match status" value="1"/>
</dbReference>
<keyword evidence="6" id="KW-0378">Hydrolase</keyword>
<keyword evidence="8" id="KW-0234">DNA repair</keyword>
<dbReference type="InterPro" id="IPR005135">
    <property type="entry name" value="Endo/exonuclease/phosphatase"/>
</dbReference>
<evidence type="ECO:0000256" key="4">
    <source>
        <dbReference type="ARBA" id="ARBA00022723"/>
    </source>
</evidence>
<evidence type="ECO:0000256" key="1">
    <source>
        <dbReference type="ARBA" id="ARBA00001936"/>
    </source>
</evidence>
<evidence type="ECO:0000313" key="10">
    <source>
        <dbReference type="EMBL" id="PWR07347.1"/>
    </source>
</evidence>
<dbReference type="GO" id="GO:0004519">
    <property type="term" value="F:endonuclease activity"/>
    <property type="evidence" value="ECO:0007669"/>
    <property type="project" value="UniProtKB-KW"/>
</dbReference>
<evidence type="ECO:0000256" key="3">
    <source>
        <dbReference type="ARBA" id="ARBA00022722"/>
    </source>
</evidence>
<keyword evidence="7" id="KW-0460">Magnesium</keyword>
<dbReference type="AlphaFoldDB" id="A0A317CY26"/>
<dbReference type="PANTHER" id="PTHR15822:SF4">
    <property type="entry name" value="TYROSYL-DNA PHOSPHODIESTERASE 2"/>
    <property type="match status" value="1"/>
</dbReference>
<evidence type="ECO:0000256" key="8">
    <source>
        <dbReference type="ARBA" id="ARBA00023204"/>
    </source>
</evidence>
<dbReference type="GO" id="GO:0006302">
    <property type="term" value="P:double-strand break repair"/>
    <property type="evidence" value="ECO:0007669"/>
    <property type="project" value="TreeGrafter"/>
</dbReference>
<accession>A0A317CY26</accession>
<keyword evidence="3" id="KW-0540">Nuclease</keyword>
<comment type="cofactor">
    <cofactor evidence="2">
        <name>Mg(2+)</name>
        <dbReference type="ChEBI" id="CHEBI:18420"/>
    </cofactor>
</comment>
<comment type="caution">
    <text evidence="10">The sequence shown here is derived from an EMBL/GenBank/DDBJ whole genome shotgun (WGS) entry which is preliminary data.</text>
</comment>
<dbReference type="GO" id="GO:0005737">
    <property type="term" value="C:cytoplasm"/>
    <property type="evidence" value="ECO:0007669"/>
    <property type="project" value="TreeGrafter"/>
</dbReference>
<dbReference type="Pfam" id="PF03372">
    <property type="entry name" value="Exo_endo_phos"/>
    <property type="match status" value="1"/>
</dbReference>
<organism evidence="10 11">
    <name type="scientific">Micromonospora sicca</name>
    <dbReference type="NCBI Taxonomy" id="2202420"/>
    <lineage>
        <taxon>Bacteria</taxon>
        <taxon>Bacillati</taxon>
        <taxon>Actinomycetota</taxon>
        <taxon>Actinomycetes</taxon>
        <taxon>Micromonosporales</taxon>
        <taxon>Micromonosporaceae</taxon>
        <taxon>Micromonospora</taxon>
    </lineage>
</organism>
<proteinExistence type="predicted"/>
<dbReference type="Proteomes" id="UP000246050">
    <property type="component" value="Unassembled WGS sequence"/>
</dbReference>
<dbReference type="GO" id="GO:0070260">
    <property type="term" value="F:5'-tyrosyl-DNA phosphodiesterase activity"/>
    <property type="evidence" value="ECO:0007669"/>
    <property type="project" value="TreeGrafter"/>
</dbReference>
<dbReference type="GO" id="GO:0046872">
    <property type="term" value="F:metal ion binding"/>
    <property type="evidence" value="ECO:0007669"/>
    <property type="project" value="UniProtKB-KW"/>
</dbReference>
<dbReference type="InterPro" id="IPR051547">
    <property type="entry name" value="TDP2-like"/>
</dbReference>
<evidence type="ECO:0000256" key="6">
    <source>
        <dbReference type="ARBA" id="ARBA00022801"/>
    </source>
</evidence>
<evidence type="ECO:0000313" key="11">
    <source>
        <dbReference type="Proteomes" id="UP000246050"/>
    </source>
</evidence>
<evidence type="ECO:0000256" key="5">
    <source>
        <dbReference type="ARBA" id="ARBA00022763"/>
    </source>
</evidence>
<dbReference type="OrthoDB" id="9787701at2"/>
<dbReference type="SUPFAM" id="SSF56219">
    <property type="entry name" value="DNase I-like"/>
    <property type="match status" value="1"/>
</dbReference>
<dbReference type="InterPro" id="IPR036691">
    <property type="entry name" value="Endo/exonu/phosph_ase_sf"/>
</dbReference>